<dbReference type="OrthoDB" id="2745898at2759"/>
<comment type="caution">
    <text evidence="1">The sequence shown here is derived from an EMBL/GenBank/DDBJ whole genome shotgun (WGS) entry which is preliminary data.</text>
</comment>
<gene>
    <name evidence="1" type="ORF">EJ04DRAFT_594260</name>
</gene>
<evidence type="ECO:0000313" key="1">
    <source>
        <dbReference type="EMBL" id="KAF2727676.1"/>
    </source>
</evidence>
<keyword evidence="2" id="KW-1185">Reference proteome</keyword>
<reference evidence="1" key="1">
    <citation type="journal article" date="2020" name="Stud. Mycol.">
        <title>101 Dothideomycetes genomes: a test case for predicting lifestyles and emergence of pathogens.</title>
        <authorList>
            <person name="Haridas S."/>
            <person name="Albert R."/>
            <person name="Binder M."/>
            <person name="Bloem J."/>
            <person name="Labutti K."/>
            <person name="Salamov A."/>
            <person name="Andreopoulos B."/>
            <person name="Baker S."/>
            <person name="Barry K."/>
            <person name="Bills G."/>
            <person name="Bluhm B."/>
            <person name="Cannon C."/>
            <person name="Castanera R."/>
            <person name="Culley D."/>
            <person name="Daum C."/>
            <person name="Ezra D."/>
            <person name="Gonzalez J."/>
            <person name="Henrissat B."/>
            <person name="Kuo A."/>
            <person name="Liang C."/>
            <person name="Lipzen A."/>
            <person name="Lutzoni F."/>
            <person name="Magnuson J."/>
            <person name="Mondo S."/>
            <person name="Nolan M."/>
            <person name="Ohm R."/>
            <person name="Pangilinan J."/>
            <person name="Park H.-J."/>
            <person name="Ramirez L."/>
            <person name="Alfaro M."/>
            <person name="Sun H."/>
            <person name="Tritt A."/>
            <person name="Yoshinaga Y."/>
            <person name="Zwiers L.-H."/>
            <person name="Turgeon B."/>
            <person name="Goodwin S."/>
            <person name="Spatafora J."/>
            <person name="Crous P."/>
            <person name="Grigoriev I."/>
        </authorList>
    </citation>
    <scope>NUCLEOTIDE SEQUENCE</scope>
    <source>
        <strain evidence="1">CBS 125425</strain>
    </source>
</reference>
<accession>A0A9P4QMS7</accession>
<sequence>MSKVPLTALPEELIEVIFVNFSPAPDAGDVDTNLRTAVSISLTSSQLSRIMRPFLYKNATVRFLIRQWQMSNLKIESLLYALYRHRDYARFIKSYLDAYQLACAYREDLLLETLHPWENGIFAHLKTINIHKDNSDLSDLLFILRLPSLQVAHLYIKTIRLQDPRHASGRWGDIRVKLTELSITNRDPRWIPYQTIRLLAQACPALESFSLCVPISMHQFSRAMLDWFRVFETHICTGVLRRIQFDNPPWAHSFPVGELNNNLGKDVAQFLQRDDAKIESIKLDLASIINQEKIDENFEIDLIKAVVPHTPHNLILRWNPRHTGYLTNALLRLHQSIDLWLSELESIVVELPRGHVIEDFEKIRALFAAKAVQFDIYYIR</sequence>
<organism evidence="1 2">
    <name type="scientific">Polyplosphaeria fusca</name>
    <dbReference type="NCBI Taxonomy" id="682080"/>
    <lineage>
        <taxon>Eukaryota</taxon>
        <taxon>Fungi</taxon>
        <taxon>Dikarya</taxon>
        <taxon>Ascomycota</taxon>
        <taxon>Pezizomycotina</taxon>
        <taxon>Dothideomycetes</taxon>
        <taxon>Pleosporomycetidae</taxon>
        <taxon>Pleosporales</taxon>
        <taxon>Tetraplosphaeriaceae</taxon>
        <taxon>Polyplosphaeria</taxon>
    </lineage>
</organism>
<dbReference type="AlphaFoldDB" id="A0A9P4QMS7"/>
<protein>
    <submittedName>
        <fullName evidence="1">Uncharacterized protein</fullName>
    </submittedName>
</protein>
<dbReference type="EMBL" id="ML996318">
    <property type="protein sequence ID" value="KAF2727676.1"/>
    <property type="molecule type" value="Genomic_DNA"/>
</dbReference>
<proteinExistence type="predicted"/>
<name>A0A9P4QMS7_9PLEO</name>
<dbReference type="Proteomes" id="UP000799444">
    <property type="component" value="Unassembled WGS sequence"/>
</dbReference>
<evidence type="ECO:0000313" key="2">
    <source>
        <dbReference type="Proteomes" id="UP000799444"/>
    </source>
</evidence>